<evidence type="ECO:0000256" key="1">
    <source>
        <dbReference type="SAM" id="Phobius"/>
    </source>
</evidence>
<sequence length="226" mass="25875">MSDSIYRALKGLSRKENISHNAHSNLPNQFEIKIYLSYLTSIIVAIVVAFLWQITQLEQFKLTSLILLMLGYIGIIIHPAIIFFLRRKEIRDSIKNPLAVLYNNAKLNDCFDKKYMSFLHSKSLEDLEFTLLEVKAERIAFEKRTSLLVGSIERVGFAPGVLALLISLDKLNEIELDWVLSIAYAIPILYFFGAFSHILATKLGRHIAIIELVIEKKKVQVHSTRN</sequence>
<reference evidence="2 3" key="1">
    <citation type="submission" date="2013-07" db="EMBL/GenBank/DDBJ databases">
        <title>Comparative Genomic and Metabolomic Analysis of Twelve Strains of Pseudoalteromonas luteoviolacea.</title>
        <authorList>
            <person name="Vynne N.G."/>
            <person name="Mansson M."/>
            <person name="Gram L."/>
        </authorList>
    </citation>
    <scope>NUCLEOTIDE SEQUENCE [LARGE SCALE GENOMIC DNA]</scope>
    <source>
        <strain evidence="2 3">S4060-1</strain>
    </source>
</reference>
<gene>
    <name evidence="2" type="ORF">N478_22140</name>
</gene>
<organism evidence="2 3">
    <name type="scientific">Pseudoalteromonas luteoviolacea S4060-1</name>
    <dbReference type="NCBI Taxonomy" id="1365257"/>
    <lineage>
        <taxon>Bacteria</taxon>
        <taxon>Pseudomonadati</taxon>
        <taxon>Pseudomonadota</taxon>
        <taxon>Gammaproteobacteria</taxon>
        <taxon>Alteromonadales</taxon>
        <taxon>Pseudoalteromonadaceae</taxon>
        <taxon>Pseudoalteromonas</taxon>
    </lineage>
</organism>
<proteinExistence type="predicted"/>
<feature type="transmembrane region" description="Helical" evidence="1">
    <location>
        <begin position="66"/>
        <end position="85"/>
    </location>
</feature>
<protein>
    <submittedName>
        <fullName evidence="2">Uncharacterized protein</fullName>
    </submittedName>
</protein>
<keyword evidence="1" id="KW-0812">Transmembrane</keyword>
<keyword evidence="1" id="KW-1133">Transmembrane helix</keyword>
<feature type="transmembrane region" description="Helical" evidence="1">
    <location>
        <begin position="147"/>
        <end position="166"/>
    </location>
</feature>
<dbReference type="AlphaFoldDB" id="A0A162B032"/>
<feature type="transmembrane region" description="Helical" evidence="1">
    <location>
        <begin position="34"/>
        <end position="54"/>
    </location>
</feature>
<keyword evidence="1" id="KW-0472">Membrane</keyword>
<comment type="caution">
    <text evidence="2">The sequence shown here is derived from an EMBL/GenBank/DDBJ whole genome shotgun (WGS) entry which is preliminary data.</text>
</comment>
<dbReference type="Proteomes" id="UP000076661">
    <property type="component" value="Unassembled WGS sequence"/>
</dbReference>
<accession>A0A162B032</accession>
<evidence type="ECO:0000313" key="3">
    <source>
        <dbReference type="Proteomes" id="UP000076661"/>
    </source>
</evidence>
<dbReference type="EMBL" id="AUXX01000027">
    <property type="protein sequence ID" value="KZN64398.1"/>
    <property type="molecule type" value="Genomic_DNA"/>
</dbReference>
<dbReference type="RefSeq" id="WP_063381768.1">
    <property type="nucleotide sequence ID" value="NZ_AUXX01000027.1"/>
</dbReference>
<evidence type="ECO:0000313" key="2">
    <source>
        <dbReference type="EMBL" id="KZN64398.1"/>
    </source>
</evidence>
<dbReference type="PATRIC" id="fig|1365257.3.peg.3242"/>
<feature type="transmembrane region" description="Helical" evidence="1">
    <location>
        <begin position="178"/>
        <end position="200"/>
    </location>
</feature>
<name>A0A162B032_9GAMM</name>